<evidence type="ECO:0000313" key="3">
    <source>
        <dbReference type="Proteomes" id="UP000196331"/>
    </source>
</evidence>
<organism evidence="2 3">
    <name type="scientific">Halomonas citrativorans</name>
    <dbReference type="NCBI Taxonomy" id="2742612"/>
    <lineage>
        <taxon>Bacteria</taxon>
        <taxon>Pseudomonadati</taxon>
        <taxon>Pseudomonadota</taxon>
        <taxon>Gammaproteobacteria</taxon>
        <taxon>Oceanospirillales</taxon>
        <taxon>Halomonadaceae</taxon>
        <taxon>Halomonas</taxon>
    </lineage>
</organism>
<proteinExistence type="predicted"/>
<dbReference type="AlphaFoldDB" id="A0A1R4HWQ3"/>
<name>A0A1R4HWQ3_9GAMM</name>
<dbReference type="EMBL" id="FUKM01000023">
    <property type="protein sequence ID" value="SJN11593.1"/>
    <property type="molecule type" value="Genomic_DNA"/>
</dbReference>
<feature type="compositionally biased region" description="Acidic residues" evidence="1">
    <location>
        <begin position="123"/>
        <end position="139"/>
    </location>
</feature>
<reference evidence="2 3" key="1">
    <citation type="submission" date="2017-02" db="EMBL/GenBank/DDBJ databases">
        <authorList>
            <person name="Dridi B."/>
        </authorList>
    </citation>
    <scope>NUCLEOTIDE SEQUENCE [LARGE SCALE GENOMIC DNA]</scope>
    <source>
        <strain evidence="2 3">JB380</strain>
    </source>
</reference>
<feature type="compositionally biased region" description="Pro residues" evidence="1">
    <location>
        <begin position="140"/>
        <end position="152"/>
    </location>
</feature>
<evidence type="ECO:0000313" key="2">
    <source>
        <dbReference type="EMBL" id="SJN11593.1"/>
    </source>
</evidence>
<evidence type="ECO:0000256" key="1">
    <source>
        <dbReference type="SAM" id="MobiDB-lite"/>
    </source>
</evidence>
<accession>A0A1R4HWQ3</accession>
<dbReference type="RefSeq" id="WP_087107242.1">
    <property type="nucleotide sequence ID" value="NZ_FUKM01000023.1"/>
</dbReference>
<comment type="caution">
    <text evidence="2">The sequence shown here is derived from an EMBL/GenBank/DDBJ whole genome shotgun (WGS) entry which is preliminary data.</text>
</comment>
<dbReference type="OrthoDB" id="6168755at2"/>
<feature type="compositionally biased region" description="Acidic residues" evidence="1">
    <location>
        <begin position="153"/>
        <end position="163"/>
    </location>
</feature>
<protein>
    <submittedName>
        <fullName evidence="2">Uncharacterized protein</fullName>
    </submittedName>
</protein>
<sequence length="178" mass="19554">MKVLIADKPLHHDYTISGNVINGLDLSVFPPDAVFSGNEATDAAGIYHVEWRDGELYVTLAQHGLTYECEPVNGSNDWFGTGEWIDAEDYDPERCYIVATSAPDDANYEKRDDGWTVTVPVVEEPEPDPADEPVEEPESVEPPPPVAPPDPGPMDEPEEEEVDTGPIYEPADESEVAE</sequence>
<gene>
    <name evidence="2" type="ORF">CZ787_06275</name>
</gene>
<feature type="region of interest" description="Disordered" evidence="1">
    <location>
        <begin position="122"/>
        <end position="178"/>
    </location>
</feature>
<dbReference type="Proteomes" id="UP000196331">
    <property type="component" value="Unassembled WGS sequence"/>
</dbReference>